<name>A0A6A6XV98_9PLEO</name>
<proteinExistence type="inferred from homology"/>
<sequence>MKLSEQICLITGSSRGLGAAIARAFHREGAQVVLNHVRKESGATAAALAEELGNALVVRADIGDETQVRALFAIAERHYGRPITTIVNNALPAFSFNGPARADLSSITWAAFDSQFHAVRGIINTTQAVLPSFQFLHHGRIINIGSNLFHNPVVPYHDYTAAKAAMLSLTRTMAVELGPSGVTVNIVSGGLLKVTDASEATPEAVWEGVEKATPLRRCISPEEVADVCLFLASEWARGVTGQEIVVDGGLVMR</sequence>
<keyword evidence="5" id="KW-1185">Reference proteome</keyword>
<evidence type="ECO:0000256" key="3">
    <source>
        <dbReference type="ARBA" id="ARBA00023002"/>
    </source>
</evidence>
<evidence type="ECO:0000313" key="4">
    <source>
        <dbReference type="EMBL" id="KAF2799965.1"/>
    </source>
</evidence>
<dbReference type="InterPro" id="IPR002347">
    <property type="entry name" value="SDR_fam"/>
</dbReference>
<dbReference type="EMBL" id="MU001755">
    <property type="protein sequence ID" value="KAF2799965.1"/>
    <property type="molecule type" value="Genomic_DNA"/>
</dbReference>
<accession>A0A6A6XV98</accession>
<keyword evidence="2" id="KW-0521">NADP</keyword>
<dbReference type="PANTHER" id="PTHR43639:SF1">
    <property type="entry name" value="SHORT-CHAIN DEHYDROGENASE_REDUCTASE FAMILY PROTEIN"/>
    <property type="match status" value="1"/>
</dbReference>
<protein>
    <submittedName>
        <fullName evidence="4">3-ketoacyl-ACP reductase</fullName>
    </submittedName>
</protein>
<dbReference type="NCBIfam" id="NF006393">
    <property type="entry name" value="PRK08642.1"/>
    <property type="match status" value="1"/>
</dbReference>
<keyword evidence="3" id="KW-0560">Oxidoreductase</keyword>
<dbReference type="PRINTS" id="PR00081">
    <property type="entry name" value="GDHRDH"/>
</dbReference>
<dbReference type="InterPro" id="IPR020904">
    <property type="entry name" value="Sc_DH/Rdtase_CS"/>
</dbReference>
<reference evidence="4" key="1">
    <citation type="journal article" date="2020" name="Stud. Mycol.">
        <title>101 Dothideomycetes genomes: a test case for predicting lifestyles and emergence of pathogens.</title>
        <authorList>
            <person name="Haridas S."/>
            <person name="Albert R."/>
            <person name="Binder M."/>
            <person name="Bloem J."/>
            <person name="Labutti K."/>
            <person name="Salamov A."/>
            <person name="Andreopoulos B."/>
            <person name="Baker S."/>
            <person name="Barry K."/>
            <person name="Bills G."/>
            <person name="Bluhm B."/>
            <person name="Cannon C."/>
            <person name="Castanera R."/>
            <person name="Culley D."/>
            <person name="Daum C."/>
            <person name="Ezra D."/>
            <person name="Gonzalez J."/>
            <person name="Henrissat B."/>
            <person name="Kuo A."/>
            <person name="Liang C."/>
            <person name="Lipzen A."/>
            <person name="Lutzoni F."/>
            <person name="Magnuson J."/>
            <person name="Mondo S."/>
            <person name="Nolan M."/>
            <person name="Ohm R."/>
            <person name="Pangilinan J."/>
            <person name="Park H.-J."/>
            <person name="Ramirez L."/>
            <person name="Alfaro M."/>
            <person name="Sun H."/>
            <person name="Tritt A."/>
            <person name="Yoshinaga Y."/>
            <person name="Zwiers L.-H."/>
            <person name="Turgeon B."/>
            <person name="Goodwin S."/>
            <person name="Spatafora J."/>
            <person name="Crous P."/>
            <person name="Grigoriev I."/>
        </authorList>
    </citation>
    <scope>NUCLEOTIDE SEQUENCE</scope>
    <source>
        <strain evidence="4">CBS 109.77</strain>
    </source>
</reference>
<evidence type="ECO:0000256" key="2">
    <source>
        <dbReference type="ARBA" id="ARBA00022857"/>
    </source>
</evidence>
<dbReference type="AlphaFoldDB" id="A0A6A6XV98"/>
<comment type="similarity">
    <text evidence="1">Belongs to the short-chain dehydrogenases/reductases (SDR) family.</text>
</comment>
<organism evidence="4 5">
    <name type="scientific">Melanomma pulvis-pyrius CBS 109.77</name>
    <dbReference type="NCBI Taxonomy" id="1314802"/>
    <lineage>
        <taxon>Eukaryota</taxon>
        <taxon>Fungi</taxon>
        <taxon>Dikarya</taxon>
        <taxon>Ascomycota</taxon>
        <taxon>Pezizomycotina</taxon>
        <taxon>Dothideomycetes</taxon>
        <taxon>Pleosporomycetidae</taxon>
        <taxon>Pleosporales</taxon>
        <taxon>Melanommataceae</taxon>
        <taxon>Melanomma</taxon>
    </lineage>
</organism>
<dbReference type="GO" id="GO:0016491">
    <property type="term" value="F:oxidoreductase activity"/>
    <property type="evidence" value="ECO:0007669"/>
    <property type="project" value="UniProtKB-KW"/>
</dbReference>
<dbReference type="PRINTS" id="PR00080">
    <property type="entry name" value="SDRFAMILY"/>
</dbReference>
<dbReference type="SUPFAM" id="SSF51735">
    <property type="entry name" value="NAD(P)-binding Rossmann-fold domains"/>
    <property type="match status" value="1"/>
</dbReference>
<evidence type="ECO:0000313" key="5">
    <source>
        <dbReference type="Proteomes" id="UP000799757"/>
    </source>
</evidence>
<dbReference type="Proteomes" id="UP000799757">
    <property type="component" value="Unassembled WGS sequence"/>
</dbReference>
<dbReference type="InterPro" id="IPR036291">
    <property type="entry name" value="NAD(P)-bd_dom_sf"/>
</dbReference>
<gene>
    <name evidence="4" type="ORF">K505DRAFT_264761</name>
</gene>
<dbReference type="PROSITE" id="PS00061">
    <property type="entry name" value="ADH_SHORT"/>
    <property type="match status" value="1"/>
</dbReference>
<dbReference type="OrthoDB" id="5840532at2759"/>
<dbReference type="PANTHER" id="PTHR43639">
    <property type="entry name" value="OXIDOREDUCTASE, SHORT-CHAIN DEHYDROGENASE/REDUCTASE FAMILY (AFU_ORTHOLOGUE AFUA_5G02870)"/>
    <property type="match status" value="1"/>
</dbReference>
<dbReference type="Pfam" id="PF13561">
    <property type="entry name" value="adh_short_C2"/>
    <property type="match status" value="1"/>
</dbReference>
<dbReference type="FunFam" id="3.40.50.720:FF:000084">
    <property type="entry name" value="Short-chain dehydrogenase reductase"/>
    <property type="match status" value="1"/>
</dbReference>
<evidence type="ECO:0000256" key="1">
    <source>
        <dbReference type="ARBA" id="ARBA00006484"/>
    </source>
</evidence>
<dbReference type="Gene3D" id="3.40.50.720">
    <property type="entry name" value="NAD(P)-binding Rossmann-like Domain"/>
    <property type="match status" value="1"/>
</dbReference>